<keyword evidence="1" id="KW-1133">Transmembrane helix</keyword>
<evidence type="ECO:0000313" key="3">
    <source>
        <dbReference type="EMBL" id="MBF8176281.1"/>
    </source>
</evidence>
<keyword evidence="1" id="KW-0812">Transmembrane</keyword>
<feature type="transmembrane region" description="Helical" evidence="1">
    <location>
        <begin position="53"/>
        <end position="77"/>
    </location>
</feature>
<proteinExistence type="predicted"/>
<name>A0ABS0EN56_9BURK</name>
<dbReference type="Pfam" id="PF13937">
    <property type="entry name" value="DUF4212"/>
    <property type="match status" value="1"/>
</dbReference>
<evidence type="ECO:0000313" key="4">
    <source>
        <dbReference type="Proteomes" id="UP000657372"/>
    </source>
</evidence>
<dbReference type="NCBIfam" id="TIGR03647">
    <property type="entry name" value="Na_symport_sm"/>
    <property type="match status" value="1"/>
</dbReference>
<evidence type="ECO:0000259" key="2">
    <source>
        <dbReference type="Pfam" id="PF13937"/>
    </source>
</evidence>
<organism evidence="3 4">
    <name type="scientific">Herminiimonas contaminans</name>
    <dbReference type="NCBI Taxonomy" id="1111140"/>
    <lineage>
        <taxon>Bacteria</taxon>
        <taxon>Pseudomonadati</taxon>
        <taxon>Pseudomonadota</taxon>
        <taxon>Betaproteobacteria</taxon>
        <taxon>Burkholderiales</taxon>
        <taxon>Oxalobacteraceae</taxon>
        <taxon>Herminiimonas</taxon>
    </lineage>
</organism>
<gene>
    <name evidence="3" type="ORF">IXC47_01150</name>
</gene>
<keyword evidence="1" id="KW-0472">Membrane</keyword>
<accession>A0ABS0EN56</accession>
<reference evidence="3 4" key="1">
    <citation type="submission" date="2020-11" db="EMBL/GenBank/DDBJ databases">
        <title>WGS of Herminiimonas contaminans strain Marseille-Q4544 isolated from planarians Schmidtea mediterranea.</title>
        <authorList>
            <person name="Kangale L."/>
        </authorList>
    </citation>
    <scope>NUCLEOTIDE SEQUENCE [LARGE SCALE GENOMIC DNA]</scope>
    <source>
        <strain evidence="3 4">Marseille-Q4544</strain>
    </source>
</reference>
<sequence>MTASQREQTSERARLYWRRTKVMTFWLMLLWFIVTFSAIFFARQLSVYTFLGWPISFFMAAQGSILIFVAIIAFYGWRMHRLDDAYNHDSEHER</sequence>
<protein>
    <submittedName>
        <fullName evidence="3">DUF4212 domain-containing protein</fullName>
    </submittedName>
</protein>
<feature type="transmembrane region" description="Helical" evidence="1">
    <location>
        <begin position="21"/>
        <end position="41"/>
    </location>
</feature>
<dbReference type="InterPro" id="IPR019886">
    <property type="entry name" value="Na_symporter_ssu"/>
</dbReference>
<dbReference type="Proteomes" id="UP000657372">
    <property type="component" value="Unassembled WGS sequence"/>
</dbReference>
<dbReference type="EMBL" id="JADOEL010000001">
    <property type="protein sequence ID" value="MBF8176281.1"/>
    <property type="molecule type" value="Genomic_DNA"/>
</dbReference>
<comment type="caution">
    <text evidence="3">The sequence shown here is derived from an EMBL/GenBank/DDBJ whole genome shotgun (WGS) entry which is preliminary data.</text>
</comment>
<evidence type="ECO:0000256" key="1">
    <source>
        <dbReference type="SAM" id="Phobius"/>
    </source>
</evidence>
<feature type="domain" description="Sodium symporter small subunit" evidence="2">
    <location>
        <begin position="14"/>
        <end position="87"/>
    </location>
</feature>
<keyword evidence="4" id="KW-1185">Reference proteome</keyword>